<dbReference type="AlphaFoldDB" id="A0A5K1JTN0"/>
<accession>A0A5K1JTN0</accession>
<evidence type="ECO:0000313" key="4">
    <source>
        <dbReference type="EMBL" id="VWO95331.1"/>
    </source>
</evidence>
<reference evidence="4" key="1">
    <citation type="submission" date="2019-10" db="EMBL/GenBank/DDBJ databases">
        <authorList>
            <person name="Nor Muhammad N."/>
        </authorList>
    </citation>
    <scope>NUCLEOTIDE SEQUENCE</scope>
</reference>
<dbReference type="InterPro" id="IPR057678">
    <property type="entry name" value="DUF7918"/>
</dbReference>
<dbReference type="Pfam" id="PF25534">
    <property type="entry name" value="DUF7918"/>
    <property type="match status" value="1"/>
</dbReference>
<feature type="domain" description="DUF7918" evidence="3">
    <location>
        <begin position="5"/>
        <end position="207"/>
    </location>
</feature>
<feature type="region of interest" description="Disordered" evidence="2">
    <location>
        <begin position="203"/>
        <end position="259"/>
    </location>
</feature>
<evidence type="ECO:0000256" key="1">
    <source>
        <dbReference type="SAM" id="Coils"/>
    </source>
</evidence>
<feature type="compositionally biased region" description="Basic and acidic residues" evidence="2">
    <location>
        <begin position="209"/>
        <end position="227"/>
    </location>
</feature>
<dbReference type="PANTHER" id="PTHR36223:SF1">
    <property type="entry name" value="TRANSCRIPTION ELONGATION FACTOR EAF N-TERMINAL DOMAIN-CONTAINING PROTEIN"/>
    <property type="match status" value="1"/>
</dbReference>
<dbReference type="PANTHER" id="PTHR36223">
    <property type="entry name" value="BETA-LACTAMASE-TYPE TRANSPEPTIDASE FOLD DOMAIN CONTAINING PROTEIN"/>
    <property type="match status" value="1"/>
</dbReference>
<organism evidence="4">
    <name type="scientific">Ganoderma boninense</name>
    <dbReference type="NCBI Taxonomy" id="34458"/>
    <lineage>
        <taxon>Eukaryota</taxon>
        <taxon>Fungi</taxon>
        <taxon>Dikarya</taxon>
        <taxon>Basidiomycota</taxon>
        <taxon>Agaricomycotina</taxon>
        <taxon>Agaricomycetes</taxon>
        <taxon>Polyporales</taxon>
        <taxon>Polyporaceae</taxon>
        <taxon>Ganoderma</taxon>
    </lineage>
</organism>
<gene>
    <name evidence="4" type="primary">I1RCM9</name>
</gene>
<feature type="coiled-coil region" evidence="1">
    <location>
        <begin position="265"/>
        <end position="292"/>
    </location>
</feature>
<keyword evidence="1" id="KW-0175">Coiled coil</keyword>
<feature type="compositionally biased region" description="Low complexity" evidence="2">
    <location>
        <begin position="245"/>
        <end position="254"/>
    </location>
</feature>
<proteinExistence type="predicted"/>
<sequence>MLHKGYEVWITCEGEDLPEYGATPEGVDGKTLACFIPSQSGKSFAINFKNDITQDCIRLGFKVDGQSLAHGMICKSGQSRSKKGVRTGLDVEQPFQFANLQTTDDDDVLNRLSNHTDVGAIEIGVTRVYEEGRPASVTVEKFSGMGAVHERSKKAGAHSVGLGEGSPVQPFTQMWFHDPIDPSEGKAATFIFRYRPRDLLQAQGIMPLDRPKSSEAESSTVKKENKRPGSPQQRDAKRRRGGGSASASGSGTQSAKKDLGVVDVLSDDDEDFDQLKSQLRKLQSKFDKAARKKFGDVKQEQDIIIVGGSGDVIDLTLDD</sequence>
<name>A0A5K1JTN0_9APHY</name>
<protein>
    <recommendedName>
        <fullName evidence="3">DUF7918 domain-containing protein</fullName>
    </recommendedName>
</protein>
<evidence type="ECO:0000259" key="3">
    <source>
        <dbReference type="Pfam" id="PF25534"/>
    </source>
</evidence>
<dbReference type="EMBL" id="LR724720">
    <property type="protein sequence ID" value="VWO95331.1"/>
    <property type="molecule type" value="Genomic_DNA"/>
</dbReference>
<evidence type="ECO:0000256" key="2">
    <source>
        <dbReference type="SAM" id="MobiDB-lite"/>
    </source>
</evidence>